<keyword evidence="1" id="KW-0472">Membrane</keyword>
<dbReference type="GO" id="GO:0016491">
    <property type="term" value="F:oxidoreductase activity"/>
    <property type="evidence" value="ECO:0007669"/>
    <property type="project" value="InterPro"/>
</dbReference>
<proteinExistence type="predicted"/>
<evidence type="ECO:0000256" key="1">
    <source>
        <dbReference type="SAM" id="Phobius"/>
    </source>
</evidence>
<keyword evidence="1" id="KW-1133">Transmembrane helix</keyword>
<reference evidence="3" key="1">
    <citation type="submission" date="2021-01" db="EMBL/GenBank/DDBJ databases">
        <authorList>
            <person name="Corre E."/>
            <person name="Pelletier E."/>
            <person name="Niang G."/>
            <person name="Scheremetjew M."/>
            <person name="Finn R."/>
            <person name="Kale V."/>
            <person name="Holt S."/>
            <person name="Cochrane G."/>
            <person name="Meng A."/>
            <person name="Brown T."/>
            <person name="Cohen L."/>
        </authorList>
    </citation>
    <scope>NUCLEOTIDE SEQUENCE</scope>
    <source>
        <strain evidence="3">CCMP1510</strain>
    </source>
</reference>
<accession>A0A7S3JYP2</accession>
<dbReference type="PROSITE" id="PS51257">
    <property type="entry name" value="PROKAR_LIPOPROTEIN"/>
    <property type="match status" value="1"/>
</dbReference>
<dbReference type="PANTHER" id="PTHR11732">
    <property type="entry name" value="ALDO/KETO REDUCTASE"/>
    <property type="match status" value="1"/>
</dbReference>
<gene>
    <name evidence="3" type="ORF">ALAG00032_LOCUS7927</name>
</gene>
<dbReference type="EMBL" id="HBIJ01011611">
    <property type="protein sequence ID" value="CAE0367178.1"/>
    <property type="molecule type" value="Transcribed_RNA"/>
</dbReference>
<sequence length="343" mass="39212">MRHWKKQIRSRYLGLRGRPFALIISGCCLTTSCVFGLKFMGGQESVSLLNTSSNNPVLRSNDRKNVWPPLMYGTAWKKEKTKELVVTAIKEGFEGIDVANQPKHYREDLVGDALHELEQNFHISRSSLWIQTKFTPIAGQDRSKPMPYKADSKLEDQVDESIQSSLRNLGKIDCLVLHSPLRTIKDTIRVWRRFEAAVDRGEIIQLGISNCYSLDILSALYDAAKHKPKVLQNRFYRDSNYDQDLRSFCSQHDIIYQTFWTLTANGDKLRADPIRQAATRLEATPPQILFAWLIKQGHQPLTGTTDLTHMRQDLKAPDLAEHLTPEEESSISSLFITTSHHHP</sequence>
<dbReference type="SUPFAM" id="SSF51430">
    <property type="entry name" value="NAD(P)-linked oxidoreductase"/>
    <property type="match status" value="1"/>
</dbReference>
<name>A0A7S3JYP2_9STRA</name>
<feature type="transmembrane region" description="Helical" evidence="1">
    <location>
        <begin position="20"/>
        <end position="40"/>
    </location>
</feature>
<protein>
    <recommendedName>
        <fullName evidence="2">NADP-dependent oxidoreductase domain-containing protein</fullName>
    </recommendedName>
</protein>
<evidence type="ECO:0000259" key="2">
    <source>
        <dbReference type="Pfam" id="PF00248"/>
    </source>
</evidence>
<dbReference type="AlphaFoldDB" id="A0A7S3JYP2"/>
<keyword evidence="1" id="KW-0812">Transmembrane</keyword>
<dbReference type="Gene3D" id="3.20.20.100">
    <property type="entry name" value="NADP-dependent oxidoreductase domain"/>
    <property type="match status" value="1"/>
</dbReference>
<dbReference type="InterPro" id="IPR036812">
    <property type="entry name" value="NAD(P)_OxRdtase_dom_sf"/>
</dbReference>
<evidence type="ECO:0000313" key="3">
    <source>
        <dbReference type="EMBL" id="CAE0367178.1"/>
    </source>
</evidence>
<dbReference type="CDD" id="cd19071">
    <property type="entry name" value="AKR_AKR1-5-like"/>
    <property type="match status" value="1"/>
</dbReference>
<dbReference type="Pfam" id="PF00248">
    <property type="entry name" value="Aldo_ket_red"/>
    <property type="match status" value="1"/>
</dbReference>
<dbReference type="InterPro" id="IPR023210">
    <property type="entry name" value="NADP_OxRdtase_dom"/>
</dbReference>
<dbReference type="InterPro" id="IPR020471">
    <property type="entry name" value="AKR"/>
</dbReference>
<feature type="domain" description="NADP-dependent oxidoreductase" evidence="2">
    <location>
        <begin position="75"/>
        <end position="259"/>
    </location>
</feature>
<organism evidence="3">
    <name type="scientific">Aureoumbra lagunensis</name>
    <dbReference type="NCBI Taxonomy" id="44058"/>
    <lineage>
        <taxon>Eukaryota</taxon>
        <taxon>Sar</taxon>
        <taxon>Stramenopiles</taxon>
        <taxon>Ochrophyta</taxon>
        <taxon>Pelagophyceae</taxon>
        <taxon>Pelagomonadales</taxon>
        <taxon>Aureoumbra</taxon>
    </lineage>
</organism>